<proteinExistence type="inferred from homology"/>
<feature type="compositionally biased region" description="Pro residues" evidence="13">
    <location>
        <begin position="1708"/>
        <end position="1718"/>
    </location>
</feature>
<accession>A0A315VCH8</accession>
<feature type="transmembrane region" description="Helical" evidence="14">
    <location>
        <begin position="1206"/>
        <end position="1229"/>
    </location>
</feature>
<dbReference type="PROSITE" id="PS00108">
    <property type="entry name" value="PROTEIN_KINASE_ST"/>
    <property type="match status" value="1"/>
</dbReference>
<feature type="compositionally biased region" description="Low complexity" evidence="13">
    <location>
        <begin position="687"/>
        <end position="710"/>
    </location>
</feature>
<keyword evidence="8 12" id="KW-0175">Coiled coil</keyword>
<dbReference type="InterPro" id="IPR017441">
    <property type="entry name" value="Protein_kinase_ATP_BS"/>
</dbReference>
<dbReference type="InterPro" id="IPR008271">
    <property type="entry name" value="Ser/Thr_kinase_AS"/>
</dbReference>
<feature type="compositionally biased region" description="Low complexity" evidence="13">
    <location>
        <begin position="1599"/>
        <end position="1612"/>
    </location>
</feature>
<dbReference type="SMART" id="SM00220">
    <property type="entry name" value="S_TKc"/>
    <property type="match status" value="1"/>
</dbReference>
<dbReference type="EMBL" id="NHOQ01002480">
    <property type="protein sequence ID" value="PWA16682.1"/>
    <property type="molecule type" value="Genomic_DNA"/>
</dbReference>
<feature type="compositionally biased region" description="Basic and acidic residues" evidence="13">
    <location>
        <begin position="1613"/>
        <end position="1622"/>
    </location>
</feature>
<feature type="compositionally biased region" description="Low complexity" evidence="13">
    <location>
        <begin position="1691"/>
        <end position="1707"/>
    </location>
</feature>
<feature type="region of interest" description="Disordered" evidence="13">
    <location>
        <begin position="1545"/>
        <end position="1797"/>
    </location>
</feature>
<dbReference type="Gene3D" id="1.10.510.10">
    <property type="entry name" value="Transferase(Phosphotransferase) domain 1"/>
    <property type="match status" value="1"/>
</dbReference>
<feature type="transmembrane region" description="Helical" evidence="14">
    <location>
        <begin position="1235"/>
        <end position="1256"/>
    </location>
</feature>
<feature type="compositionally biased region" description="Low complexity" evidence="13">
    <location>
        <begin position="1571"/>
        <end position="1587"/>
    </location>
</feature>
<evidence type="ECO:0000256" key="12">
    <source>
        <dbReference type="SAM" id="Coils"/>
    </source>
</evidence>
<dbReference type="InterPro" id="IPR011009">
    <property type="entry name" value="Kinase-like_dom_sf"/>
</dbReference>
<organism evidence="16 17">
    <name type="scientific">Gambusia affinis</name>
    <name type="common">Western mosquitofish</name>
    <name type="synonym">Heterandria affinis</name>
    <dbReference type="NCBI Taxonomy" id="33528"/>
    <lineage>
        <taxon>Eukaryota</taxon>
        <taxon>Metazoa</taxon>
        <taxon>Chordata</taxon>
        <taxon>Craniata</taxon>
        <taxon>Vertebrata</taxon>
        <taxon>Euteleostomi</taxon>
        <taxon>Actinopterygii</taxon>
        <taxon>Neopterygii</taxon>
        <taxon>Teleostei</taxon>
        <taxon>Neoteleostei</taxon>
        <taxon>Acanthomorphata</taxon>
        <taxon>Ovalentaria</taxon>
        <taxon>Atherinomorphae</taxon>
        <taxon>Cyprinodontiformes</taxon>
        <taxon>Poeciliidae</taxon>
        <taxon>Poeciliinae</taxon>
        <taxon>Gambusia</taxon>
    </lineage>
</organism>
<dbReference type="PROSITE" id="PS00107">
    <property type="entry name" value="PROTEIN_KINASE_ATP"/>
    <property type="match status" value="1"/>
</dbReference>
<feature type="region of interest" description="Disordered" evidence="13">
    <location>
        <begin position="907"/>
        <end position="927"/>
    </location>
</feature>
<dbReference type="Gene3D" id="3.30.200.20">
    <property type="entry name" value="Phosphorylase Kinase, domain 1"/>
    <property type="match status" value="1"/>
</dbReference>
<comment type="catalytic activity">
    <reaction evidence="9">
        <text>L-threonyl-[protein] + ATP = O-phospho-L-threonyl-[protein] + ADP + H(+)</text>
        <dbReference type="Rhea" id="RHEA:46608"/>
        <dbReference type="Rhea" id="RHEA-COMP:11060"/>
        <dbReference type="Rhea" id="RHEA-COMP:11605"/>
        <dbReference type="ChEBI" id="CHEBI:15378"/>
        <dbReference type="ChEBI" id="CHEBI:30013"/>
        <dbReference type="ChEBI" id="CHEBI:30616"/>
        <dbReference type="ChEBI" id="CHEBI:61977"/>
        <dbReference type="ChEBI" id="CHEBI:456216"/>
        <dbReference type="EC" id="2.7.11.1"/>
    </reaction>
</comment>
<feature type="domain" description="Protein kinase" evidence="15">
    <location>
        <begin position="368"/>
        <end position="621"/>
    </location>
</feature>
<feature type="transmembrane region" description="Helical" evidence="14">
    <location>
        <begin position="1277"/>
        <end position="1297"/>
    </location>
</feature>
<evidence type="ECO:0000313" key="16">
    <source>
        <dbReference type="EMBL" id="PWA16682.1"/>
    </source>
</evidence>
<evidence type="ECO:0000256" key="7">
    <source>
        <dbReference type="ARBA" id="ARBA00022840"/>
    </source>
</evidence>
<reference evidence="16 17" key="1">
    <citation type="journal article" date="2018" name="G3 (Bethesda)">
        <title>A High-Quality Reference Genome for the Invasive Mosquitofish Gambusia affinis Using a Chicago Library.</title>
        <authorList>
            <person name="Hoffberg S.L."/>
            <person name="Troendle N.J."/>
            <person name="Glenn T.C."/>
            <person name="Mahmud O."/>
            <person name="Louha S."/>
            <person name="Chalopin D."/>
            <person name="Bennetzen J.L."/>
            <person name="Mauricio R."/>
        </authorList>
    </citation>
    <scope>NUCLEOTIDE SEQUENCE [LARGE SCALE GENOMIC DNA]</scope>
    <source>
        <strain evidence="16">NE01/NJP1002.9</strain>
        <tissue evidence="16">Muscle</tissue>
    </source>
</reference>
<keyword evidence="7 11" id="KW-0067">ATP-binding</keyword>
<keyword evidence="3" id="KW-0723">Serine/threonine-protein kinase</keyword>
<keyword evidence="14" id="KW-0812">Transmembrane</keyword>
<feature type="transmembrane region" description="Helical" evidence="14">
    <location>
        <begin position="1173"/>
        <end position="1194"/>
    </location>
</feature>
<evidence type="ECO:0000256" key="9">
    <source>
        <dbReference type="ARBA" id="ARBA00047899"/>
    </source>
</evidence>
<evidence type="ECO:0000259" key="15">
    <source>
        <dbReference type="PROSITE" id="PS50011"/>
    </source>
</evidence>
<evidence type="ECO:0000256" key="5">
    <source>
        <dbReference type="ARBA" id="ARBA00022741"/>
    </source>
</evidence>
<evidence type="ECO:0000256" key="1">
    <source>
        <dbReference type="ARBA" id="ARBA00008874"/>
    </source>
</evidence>
<comment type="caution">
    <text evidence="16">The sequence shown here is derived from an EMBL/GenBank/DDBJ whole genome shotgun (WGS) entry which is preliminary data.</text>
</comment>
<dbReference type="GO" id="GO:0004674">
    <property type="term" value="F:protein serine/threonine kinase activity"/>
    <property type="evidence" value="ECO:0007669"/>
    <property type="project" value="UniProtKB-KW"/>
</dbReference>
<protein>
    <recommendedName>
        <fullName evidence="2">non-specific serine/threonine protein kinase</fullName>
        <ecNumber evidence="2">2.7.11.1</ecNumber>
    </recommendedName>
</protein>
<feature type="compositionally biased region" description="Gly residues" evidence="13">
    <location>
        <begin position="1764"/>
        <end position="1775"/>
    </location>
</feature>
<feature type="compositionally biased region" description="Polar residues" evidence="13">
    <location>
        <begin position="1779"/>
        <end position="1797"/>
    </location>
</feature>
<evidence type="ECO:0000256" key="8">
    <source>
        <dbReference type="ARBA" id="ARBA00023054"/>
    </source>
</evidence>
<comment type="similarity">
    <text evidence="1">Belongs to the protein kinase superfamily. STE Ser/Thr protein kinase family. STE20 subfamily.</text>
</comment>
<dbReference type="PANTHER" id="PTHR47167:SF6">
    <property type="entry name" value="SERINE_THREONINE-PROTEIN KINASE TAO2"/>
    <property type="match status" value="1"/>
</dbReference>
<evidence type="ECO:0000256" key="13">
    <source>
        <dbReference type="SAM" id="MobiDB-lite"/>
    </source>
</evidence>
<feature type="region of interest" description="Disordered" evidence="13">
    <location>
        <begin position="1048"/>
        <end position="1107"/>
    </location>
</feature>
<feature type="region of interest" description="Disordered" evidence="13">
    <location>
        <begin position="686"/>
        <end position="778"/>
    </location>
</feature>
<dbReference type="PANTHER" id="PTHR47167">
    <property type="entry name" value="SERINE/THREONINE-PROTEIN KINASE TAO1-LIKE PROTEIN"/>
    <property type="match status" value="1"/>
</dbReference>
<feature type="compositionally biased region" description="Low complexity" evidence="13">
    <location>
        <begin position="1625"/>
        <end position="1639"/>
    </location>
</feature>
<evidence type="ECO:0000256" key="14">
    <source>
        <dbReference type="SAM" id="Phobius"/>
    </source>
</evidence>
<feature type="compositionally biased region" description="Acidic residues" evidence="13">
    <location>
        <begin position="1079"/>
        <end position="1092"/>
    </location>
</feature>
<feature type="compositionally biased region" description="Gly residues" evidence="13">
    <location>
        <begin position="764"/>
        <end position="774"/>
    </location>
</feature>
<comment type="catalytic activity">
    <reaction evidence="10">
        <text>L-seryl-[protein] + ATP = O-phospho-L-seryl-[protein] + ADP + H(+)</text>
        <dbReference type="Rhea" id="RHEA:17989"/>
        <dbReference type="Rhea" id="RHEA-COMP:9863"/>
        <dbReference type="Rhea" id="RHEA-COMP:11604"/>
        <dbReference type="ChEBI" id="CHEBI:15378"/>
        <dbReference type="ChEBI" id="CHEBI:29999"/>
        <dbReference type="ChEBI" id="CHEBI:30616"/>
        <dbReference type="ChEBI" id="CHEBI:83421"/>
        <dbReference type="ChEBI" id="CHEBI:456216"/>
        <dbReference type="EC" id="2.7.11.1"/>
    </reaction>
</comment>
<dbReference type="InterPro" id="IPR051234">
    <property type="entry name" value="TAO_STE20_kinase"/>
</dbReference>
<keyword evidence="5 11" id="KW-0547">Nucleotide-binding</keyword>
<sequence>MAAVKLNHNETEKKNIAEITGVLKVQLRRKSPPVQDHRKSLFMAARSSSVVISPSPSISGNPVGLTVHVDVLAEFDQLHLVKCVTHEASASVDTCRVAGAFFCFPLFLRDCEPSLFSQDSFASQRAATRPGSKVTLWSGDVLAHLSEVNRTPSRLHIGPVEEVMQGVICSCERMSVEKRAGGMWVRKRLGASLSSFTPIIPAVSARSFGAISSTKSSKSTLPPTAEETGQLRSWVSWQEAVSWLHSCQVAESCWEHRDGRGFSYNRDGQTECGLFVLNRHQSRGGEGRTGEGETKIFLPGQSASSRASYSGSQQPRGVSRAFKQQTLTLRVSCAPCQALAMPSSVRAGSLKDPEVAELFYREDPEKLFTDLREIGHGSFGAVYFAHDIRTNEVVAIKKMSYSGKQSNEKWQDIIKEVKFLQKLRHPNTVEYRGCYLREHTAWLVMEYCLGSASDLLEVHKKPLQEVEIAAITHGALQGLVYLHSHNMIHRDVKAGNILLTEPGQVKLGDFGSASIVAPANSFVGTPYWMAPEVILAMDEGQYDGKVDVWSLGITCIELAERKPPLFNMNAMSALYHIAQNESPVLQSNHWSDYFRNFVESCLQKLAQDRPTSDVLLKHHFLCRERPMTAVMDLIARTKDAVRELDNLQYRKMKKILFHEAHNGPAPEGGDEEEDVEGYMLRTGTVNSMESSHSLPSMSISASSQSSSVNSLADGSDDSGEMAMMQEGEHTVTSNSSVLHKPLSHDNIYDDPYQPEVDSQREASSGGGGGGGGGGGRRRRRDHFATIRTASLVTRQIQEHEQGSALREQMSGYKRMRRQHQKQLMGLENKLKSEMDEHQLRLDKELENQRNNFSMELEKLSKKHQAVLEKETKAVLTEEKKFQQHILGQQKKELTSLLDSQKRQYRQRKEQLKEELNENQSTPKREKQEWLVHQKECMQQLQAEEEAGLLRRQRQYYELQSRQYKRKMLLGRHNLEQDLLREDLNKKQTLKDLECAMLLRHHESTQELEFRQLGVVQRTRADLIRTQHQTELTNQMEYNKRREQELRQKHAVEVRQQPKSLKVSEGRDGEAAPGGRGLEPDDVEECEEEPDGAAELRDDEAVIEEGKGSEEREVEGVQWAYEGDQRESSLPSLFSHAVCLLLSLSAAAQPSNFTLLLLSVFLLSLRRSPPLPSLASVVLSAELVFLALFFSYLLLRSCCALSLSSFLWLSLWGGGVFSLALAVSLGLYYIPFILVSASFLSSPAIFLSLFLLVALAVRPARSFLQRAPRKLNRLCMRVLFRLPRPLFAMLQSVLGGMAERNLYEMFPKAGRNWGVRQSRIPVPLKSLPSEHHAHRRCHGNSRLAKVLLWVGRFGRRPLGVLADFANTVILKLARRVVTNLPLRLRVKLRTLGLLRKELPSRLPRLLPREVRERRQRERSRRKMREERMRMYRDETRWECGLRRTASGSPVSLSKELQIKRQFQDTCKIQTRQYKALRNHLLENTPKSEHKAIEEEMLSLQNERSERIRTLLERQASEIEAFDSESLRLGFSNMALTGVPGDAYAKQGYSNAQPSGSRSAGHWSHGVHQQNMSSQQLSRRSHNSSSSSGIGSGASDRRSESSSSSSHGLGMALGHGRDGRDMHHSSRSSASSSSSSSSSSSHHQRHHLPQHYHHQSTPQLYREREREREKEREREWAGVRGSGGDLAHPHPLPFSHHLPSRSSSQSLAMLPPPPPAPPSISGPSSSSSSSSSSQGGIYGGGGLAVRGTPNLMALRNSPQPLRRTASGGGPGGAGGSDGVLSRSTSVTSHISNGSHLSYS</sequence>
<name>A0A315VCH8_GAMAF</name>
<feature type="binding site" evidence="11">
    <location>
        <position position="398"/>
    </location>
    <ligand>
        <name>ATP</name>
        <dbReference type="ChEBI" id="CHEBI:30616"/>
    </ligand>
</feature>
<feature type="compositionally biased region" description="Low complexity" evidence="13">
    <location>
        <begin position="1719"/>
        <end position="1733"/>
    </location>
</feature>
<evidence type="ECO:0000256" key="4">
    <source>
        <dbReference type="ARBA" id="ARBA00022679"/>
    </source>
</evidence>
<evidence type="ECO:0000256" key="2">
    <source>
        <dbReference type="ARBA" id="ARBA00012513"/>
    </source>
</evidence>
<dbReference type="FunFam" id="3.30.200.20:FF:000029">
    <property type="entry name" value="Serine/threonine-protein kinase TAO2, putative"/>
    <property type="match status" value="1"/>
</dbReference>
<dbReference type="Pfam" id="PF00069">
    <property type="entry name" value="Pkinase"/>
    <property type="match status" value="1"/>
</dbReference>
<evidence type="ECO:0000256" key="10">
    <source>
        <dbReference type="ARBA" id="ARBA00048679"/>
    </source>
</evidence>
<evidence type="ECO:0000256" key="6">
    <source>
        <dbReference type="ARBA" id="ARBA00022777"/>
    </source>
</evidence>
<evidence type="ECO:0000256" key="11">
    <source>
        <dbReference type="PROSITE-ProRule" id="PRU10141"/>
    </source>
</evidence>
<keyword evidence="4" id="KW-0808">Transferase</keyword>
<dbReference type="Proteomes" id="UP000250572">
    <property type="component" value="Unassembled WGS sequence"/>
</dbReference>
<feature type="compositionally biased region" description="Basic residues" evidence="13">
    <location>
        <begin position="1640"/>
        <end position="1652"/>
    </location>
</feature>
<evidence type="ECO:0000313" key="17">
    <source>
        <dbReference type="Proteomes" id="UP000250572"/>
    </source>
</evidence>
<keyword evidence="14" id="KW-1133">Transmembrane helix</keyword>
<dbReference type="InterPro" id="IPR000719">
    <property type="entry name" value="Prot_kinase_dom"/>
</dbReference>
<gene>
    <name evidence="16" type="ORF">CCH79_00017505</name>
</gene>
<feature type="compositionally biased region" description="Polar residues" evidence="13">
    <location>
        <begin position="1546"/>
        <end position="1556"/>
    </location>
</feature>
<feature type="compositionally biased region" description="Basic and acidic residues" evidence="13">
    <location>
        <begin position="1659"/>
        <end position="1675"/>
    </location>
</feature>
<keyword evidence="14" id="KW-0472">Membrane</keyword>
<dbReference type="GO" id="GO:0005524">
    <property type="term" value="F:ATP binding"/>
    <property type="evidence" value="ECO:0007669"/>
    <property type="project" value="UniProtKB-UniRule"/>
</dbReference>
<dbReference type="EC" id="2.7.11.1" evidence="2"/>
<feature type="compositionally biased region" description="Basic and acidic residues" evidence="13">
    <location>
        <begin position="1093"/>
        <end position="1107"/>
    </location>
</feature>
<evidence type="ECO:0000256" key="3">
    <source>
        <dbReference type="ARBA" id="ARBA00022527"/>
    </source>
</evidence>
<dbReference type="FunFam" id="1.10.510.10:FF:000030">
    <property type="entry name" value="Serine/threonine-protein kinase TAO2, putative"/>
    <property type="match status" value="1"/>
</dbReference>
<feature type="coiled-coil region" evidence="12">
    <location>
        <begin position="809"/>
        <end position="862"/>
    </location>
</feature>
<dbReference type="PROSITE" id="PS50011">
    <property type="entry name" value="PROTEIN_KINASE_DOM"/>
    <property type="match status" value="1"/>
</dbReference>
<keyword evidence="6" id="KW-0418">Kinase</keyword>
<dbReference type="SUPFAM" id="SSF56112">
    <property type="entry name" value="Protein kinase-like (PK-like)"/>
    <property type="match status" value="1"/>
</dbReference>
<dbReference type="GO" id="GO:0005737">
    <property type="term" value="C:cytoplasm"/>
    <property type="evidence" value="ECO:0007669"/>
    <property type="project" value="TreeGrafter"/>
</dbReference>
<keyword evidence="17" id="KW-1185">Reference proteome</keyword>